<feature type="region of interest" description="Disordered" evidence="6">
    <location>
        <begin position="756"/>
        <end position="780"/>
    </location>
</feature>
<keyword evidence="10" id="KW-1185">Reference proteome</keyword>
<dbReference type="GO" id="GO:0005737">
    <property type="term" value="C:cytoplasm"/>
    <property type="evidence" value="ECO:0007669"/>
    <property type="project" value="TreeGrafter"/>
</dbReference>
<sequence>MQDDVASQTLMDCGSEDGLDESVLTGSRSNTAPSSCSNGQKSKRPTSPGPHPVKTTGVAAHSPNPKLTLCLSNSPKKGVSTPSDVEMLSPDSPICKTLFVTSSADKDLEGSACTEDSGFTKEPQQFVSDSGCSAKEKGHLADDAEYSGSSDMSQSGALFERVSFAFHNMDRGWLGTPIDELNRMPQCAPPLSHLKAAPHHTVTVRTDLLREGEVPVAYPSKFKDAWDDMFVKMPCSEKNLFPMETEDGSGVQSRWELIRTALQGEFKSSLDVRDAILRYNTAHVKKWDFTALNLLCTEYLEHSELQHLFNVVLPAMVDLALRVPVLCTMPIPLLKSRMNHSLTLSQEQIACLLANAFFCTFPRRNSRKSEYSNYPEINFYRLFDGSSPKKIEKLRTLLCYFRRVTQTKPKGLVTFTRQVLNNPPNWESSQTPLKRLHITCEGTIEDDGYGMLQSSKGGGEDPGVGEEEAHGGKEDEGEPSHWDAPLGLESHRRIDGYLSKLGTGCVLTFDSAEWAVILSGGEIEGSIKNSVDFANRLVGGGVTGHGLVQEEIRFLINTELIVSRLFAEALEHNECLIITGTEQYSKYTGYAESYKWKTSHKDETARDDWQRRCTEIVAIDALKFRHFLEQFLPEKITRELNKAYCGFFRNKANSKHLSAVATGNWGCGAFGGDTRLKALIQLMAAAEAGRDLAYFTFGDAQLMRDVHEIHTFLTERQVTVGRLYNLLNQYSSSVCKNCRTTRPDISLYSFIHKKVSSPTAGDAPDSAKDSGMSPVTSDSH</sequence>
<evidence type="ECO:0000256" key="3">
    <source>
        <dbReference type="ARBA" id="ARBA00022801"/>
    </source>
</evidence>
<evidence type="ECO:0000256" key="4">
    <source>
        <dbReference type="PIRSR" id="PIRSR607724-1"/>
    </source>
</evidence>
<evidence type="ECO:0000313" key="9">
    <source>
        <dbReference type="EMBL" id="KAA8583764.1"/>
    </source>
</evidence>
<dbReference type="AlphaFoldDB" id="A0A5J5CQM7"/>
<dbReference type="GO" id="GO:0004649">
    <property type="term" value="F:poly(ADP-ribose) glycohydrolase activity"/>
    <property type="evidence" value="ECO:0007669"/>
    <property type="project" value="UniProtKB-EC"/>
</dbReference>
<feature type="active site" evidence="4">
    <location>
        <position position="550"/>
    </location>
</feature>
<evidence type="ECO:0000259" key="7">
    <source>
        <dbReference type="Pfam" id="PF05028"/>
    </source>
</evidence>
<comment type="caution">
    <text evidence="9">The sequence shown here is derived from an EMBL/GenBank/DDBJ whole genome shotgun (WGS) entry which is preliminary data.</text>
</comment>
<feature type="compositionally biased region" description="Polar residues" evidence="6">
    <location>
        <begin position="70"/>
        <end position="83"/>
    </location>
</feature>
<dbReference type="GO" id="GO:1990966">
    <property type="term" value="P:ATP generation from poly-ADP-D-ribose"/>
    <property type="evidence" value="ECO:0007669"/>
    <property type="project" value="TreeGrafter"/>
</dbReference>
<feature type="region of interest" description="Disordered" evidence="6">
    <location>
        <begin position="110"/>
        <end position="134"/>
    </location>
</feature>
<gene>
    <name evidence="9" type="ORF">FQN60_014972</name>
</gene>
<evidence type="ECO:0000256" key="6">
    <source>
        <dbReference type="SAM" id="MobiDB-lite"/>
    </source>
</evidence>
<evidence type="ECO:0000256" key="1">
    <source>
        <dbReference type="ARBA" id="ARBA00009545"/>
    </source>
</evidence>
<feature type="compositionally biased region" description="Basic and acidic residues" evidence="6">
    <location>
        <begin position="467"/>
        <end position="481"/>
    </location>
</feature>
<feature type="compositionally biased region" description="Polar residues" evidence="6">
    <location>
        <begin position="24"/>
        <end position="40"/>
    </location>
</feature>
<dbReference type="GO" id="GO:0009225">
    <property type="term" value="P:nucleotide-sugar metabolic process"/>
    <property type="evidence" value="ECO:0007669"/>
    <property type="project" value="TreeGrafter"/>
</dbReference>
<feature type="binding site" evidence="5">
    <location>
        <position position="549"/>
    </location>
    <ligand>
        <name>substrate</name>
    </ligand>
</feature>
<dbReference type="GO" id="GO:0005975">
    <property type="term" value="P:carbohydrate metabolic process"/>
    <property type="evidence" value="ECO:0007669"/>
    <property type="project" value="InterPro"/>
</dbReference>
<evidence type="ECO:0000259" key="8">
    <source>
        <dbReference type="Pfam" id="PF20811"/>
    </source>
</evidence>
<feature type="active site" evidence="4">
    <location>
        <position position="532"/>
    </location>
</feature>
<reference evidence="9 10" key="1">
    <citation type="submission" date="2019-08" db="EMBL/GenBank/DDBJ databases">
        <title>A chromosome-level genome assembly, high-density linkage maps, and genome scans reveal the genomic architecture of hybrid incompatibilities underlying speciation via character displacement in darters (Percidae: Etheostominae).</title>
        <authorList>
            <person name="Moran R.L."/>
            <person name="Catchen J.M."/>
            <person name="Fuller R.C."/>
        </authorList>
    </citation>
    <scope>NUCLEOTIDE SEQUENCE [LARGE SCALE GENOMIC DNA]</scope>
    <source>
        <strain evidence="9">EspeVRDwgs_2016</strain>
        <tissue evidence="9">Muscle</tissue>
    </source>
</reference>
<evidence type="ECO:0000256" key="5">
    <source>
        <dbReference type="PIRSR" id="PIRSR607724-2"/>
    </source>
</evidence>
<dbReference type="EMBL" id="VOFY01000017">
    <property type="protein sequence ID" value="KAA8583764.1"/>
    <property type="molecule type" value="Genomic_DNA"/>
</dbReference>
<feature type="domain" description="PARG helical" evidence="8">
    <location>
        <begin position="301"/>
        <end position="417"/>
    </location>
</feature>
<dbReference type="Pfam" id="PF20811">
    <property type="entry name" value="PARG_cat_N"/>
    <property type="match status" value="1"/>
</dbReference>
<feature type="region of interest" description="Disordered" evidence="6">
    <location>
        <begin position="449"/>
        <end position="485"/>
    </location>
</feature>
<evidence type="ECO:0000256" key="2">
    <source>
        <dbReference type="ARBA" id="ARBA00012255"/>
    </source>
</evidence>
<feature type="domain" description="PARG catalytic Macro" evidence="7">
    <location>
        <begin position="521"/>
        <end position="703"/>
    </location>
</feature>
<dbReference type="EC" id="3.2.1.143" evidence="2"/>
<feature type="binding site" evidence="5">
    <location>
        <position position="535"/>
    </location>
    <ligand>
        <name>substrate</name>
    </ligand>
</feature>
<feature type="binding site" evidence="5">
    <location>
        <position position="590"/>
    </location>
    <ligand>
        <name>substrate</name>
    </ligand>
</feature>
<protein>
    <recommendedName>
        <fullName evidence="2">poly(ADP-ribose) glycohydrolase</fullName>
        <ecNumber evidence="2">3.2.1.143</ecNumber>
    </recommendedName>
</protein>
<dbReference type="Pfam" id="PF05028">
    <property type="entry name" value="PARG_cat_C"/>
    <property type="match status" value="1"/>
</dbReference>
<dbReference type="InterPro" id="IPR048362">
    <property type="entry name" value="PARG_helical"/>
</dbReference>
<dbReference type="Proteomes" id="UP000327493">
    <property type="component" value="Chromosome 17"/>
</dbReference>
<comment type="similarity">
    <text evidence="1">Belongs to the poly(ADP-ribose) glycohydrolase family.</text>
</comment>
<proteinExistence type="inferred from homology"/>
<organism evidence="9 10">
    <name type="scientific">Etheostoma spectabile</name>
    <name type="common">orangethroat darter</name>
    <dbReference type="NCBI Taxonomy" id="54343"/>
    <lineage>
        <taxon>Eukaryota</taxon>
        <taxon>Metazoa</taxon>
        <taxon>Chordata</taxon>
        <taxon>Craniata</taxon>
        <taxon>Vertebrata</taxon>
        <taxon>Euteleostomi</taxon>
        <taxon>Actinopterygii</taxon>
        <taxon>Neopterygii</taxon>
        <taxon>Teleostei</taxon>
        <taxon>Neoteleostei</taxon>
        <taxon>Acanthomorphata</taxon>
        <taxon>Eupercaria</taxon>
        <taxon>Perciformes</taxon>
        <taxon>Percoidei</taxon>
        <taxon>Percidae</taxon>
        <taxon>Etheostomatinae</taxon>
        <taxon>Etheostoma</taxon>
    </lineage>
</organism>
<feature type="active site" evidence="4">
    <location>
        <position position="551"/>
    </location>
</feature>
<dbReference type="PANTHER" id="PTHR12837">
    <property type="entry name" value="POLY ADP-RIBOSE GLYCOHYDROLASE"/>
    <property type="match status" value="1"/>
</dbReference>
<evidence type="ECO:0000313" key="10">
    <source>
        <dbReference type="Proteomes" id="UP000327493"/>
    </source>
</evidence>
<dbReference type="GO" id="GO:0006282">
    <property type="term" value="P:regulation of DNA repair"/>
    <property type="evidence" value="ECO:0007669"/>
    <property type="project" value="InterPro"/>
</dbReference>
<name>A0A5J5CQM7_9PERO</name>
<dbReference type="InterPro" id="IPR007724">
    <property type="entry name" value="Poly_GlycHdrlase"/>
</dbReference>
<dbReference type="GO" id="GO:0005634">
    <property type="term" value="C:nucleus"/>
    <property type="evidence" value="ECO:0007669"/>
    <property type="project" value="TreeGrafter"/>
</dbReference>
<keyword evidence="3" id="KW-0378">Hydrolase</keyword>
<dbReference type="InterPro" id="IPR046372">
    <property type="entry name" value="PARG_cat_C"/>
</dbReference>
<dbReference type="PANTHER" id="PTHR12837:SF8">
    <property type="entry name" value="POLY(ADP-RIBOSE) GLYCOHYDROLASE"/>
    <property type="match status" value="1"/>
</dbReference>
<feature type="compositionally biased region" description="Polar residues" evidence="6">
    <location>
        <begin position="122"/>
        <end position="131"/>
    </location>
</feature>
<feature type="region of interest" description="Disordered" evidence="6">
    <location>
        <begin position="1"/>
        <end position="85"/>
    </location>
</feature>
<accession>A0A5J5CQM7</accession>
<feature type="compositionally biased region" description="Polar residues" evidence="6">
    <location>
        <begin position="1"/>
        <end position="10"/>
    </location>
</feature>